<dbReference type="EMBL" id="KN831778">
    <property type="protein sequence ID" value="KIM42159.1"/>
    <property type="molecule type" value="Genomic_DNA"/>
</dbReference>
<dbReference type="AlphaFoldDB" id="A0A0C3CD56"/>
<evidence type="ECO:0000313" key="3">
    <source>
        <dbReference type="EMBL" id="KIM42159.1"/>
    </source>
</evidence>
<feature type="region of interest" description="Disordered" evidence="2">
    <location>
        <begin position="1"/>
        <end position="23"/>
    </location>
</feature>
<keyword evidence="1" id="KW-0175">Coiled coil</keyword>
<feature type="compositionally biased region" description="Pro residues" evidence="2">
    <location>
        <begin position="1"/>
        <end position="10"/>
    </location>
</feature>
<evidence type="ECO:0000313" key="4">
    <source>
        <dbReference type="Proteomes" id="UP000053424"/>
    </source>
</evidence>
<evidence type="ECO:0000256" key="2">
    <source>
        <dbReference type="SAM" id="MobiDB-lite"/>
    </source>
</evidence>
<accession>A0A0C3CD56</accession>
<dbReference type="Proteomes" id="UP000053424">
    <property type="component" value="Unassembled WGS sequence"/>
</dbReference>
<gene>
    <name evidence="3" type="ORF">M413DRAFT_444627</name>
</gene>
<protein>
    <submittedName>
        <fullName evidence="3">Uncharacterized protein</fullName>
    </submittedName>
</protein>
<reference evidence="3 4" key="1">
    <citation type="submission" date="2014-04" db="EMBL/GenBank/DDBJ databases">
        <authorList>
            <consortium name="DOE Joint Genome Institute"/>
            <person name="Kuo A."/>
            <person name="Gay G."/>
            <person name="Dore J."/>
            <person name="Kohler A."/>
            <person name="Nagy L.G."/>
            <person name="Floudas D."/>
            <person name="Copeland A."/>
            <person name="Barry K.W."/>
            <person name="Cichocki N."/>
            <person name="Veneault-Fourrey C."/>
            <person name="LaButti K."/>
            <person name="Lindquist E.A."/>
            <person name="Lipzen A."/>
            <person name="Lundell T."/>
            <person name="Morin E."/>
            <person name="Murat C."/>
            <person name="Sun H."/>
            <person name="Tunlid A."/>
            <person name="Henrissat B."/>
            <person name="Grigoriev I.V."/>
            <person name="Hibbett D.S."/>
            <person name="Martin F."/>
            <person name="Nordberg H.P."/>
            <person name="Cantor M.N."/>
            <person name="Hua S.X."/>
        </authorList>
    </citation>
    <scope>NUCLEOTIDE SEQUENCE [LARGE SCALE GENOMIC DNA]</scope>
    <source>
        <strain evidence="4">h7</strain>
    </source>
</reference>
<name>A0A0C3CD56_HEBCY</name>
<organism evidence="3 4">
    <name type="scientific">Hebeloma cylindrosporum</name>
    <dbReference type="NCBI Taxonomy" id="76867"/>
    <lineage>
        <taxon>Eukaryota</taxon>
        <taxon>Fungi</taxon>
        <taxon>Dikarya</taxon>
        <taxon>Basidiomycota</taxon>
        <taxon>Agaricomycotina</taxon>
        <taxon>Agaricomycetes</taxon>
        <taxon>Agaricomycetidae</taxon>
        <taxon>Agaricales</taxon>
        <taxon>Agaricineae</taxon>
        <taxon>Hymenogastraceae</taxon>
        <taxon>Hebeloma</taxon>
    </lineage>
</organism>
<keyword evidence="4" id="KW-1185">Reference proteome</keyword>
<sequence length="224" mass="25051">MPRSSPPISPSPDARESELGSRSTISTLLPPEALILMVLSIMEAQEEMHGWTRGRQQNLEYLRQPFNIIKHDWVRYLGSMSKADKARLRKRIEDVNKIREDLETKLTFYETTDTEIPEPLEAFIGLKKHETTDGRTLVFVKLKREIVDGFGEGVASIMALMKPEPPEPAPQQAKNAFLGVAAPLSVGDRFLEALPPRAPGGVNDISNFEGGLFRIFVENILLGN</sequence>
<dbReference type="HOGENOM" id="CLU_1235158_0_0_1"/>
<feature type="coiled-coil region" evidence="1">
    <location>
        <begin position="85"/>
        <end position="112"/>
    </location>
</feature>
<reference evidence="4" key="2">
    <citation type="submission" date="2015-01" db="EMBL/GenBank/DDBJ databases">
        <title>Evolutionary Origins and Diversification of the Mycorrhizal Mutualists.</title>
        <authorList>
            <consortium name="DOE Joint Genome Institute"/>
            <consortium name="Mycorrhizal Genomics Consortium"/>
            <person name="Kohler A."/>
            <person name="Kuo A."/>
            <person name="Nagy L.G."/>
            <person name="Floudas D."/>
            <person name="Copeland A."/>
            <person name="Barry K.W."/>
            <person name="Cichocki N."/>
            <person name="Veneault-Fourrey C."/>
            <person name="LaButti K."/>
            <person name="Lindquist E.A."/>
            <person name="Lipzen A."/>
            <person name="Lundell T."/>
            <person name="Morin E."/>
            <person name="Murat C."/>
            <person name="Riley R."/>
            <person name="Ohm R."/>
            <person name="Sun H."/>
            <person name="Tunlid A."/>
            <person name="Henrissat B."/>
            <person name="Grigoriev I.V."/>
            <person name="Hibbett D.S."/>
            <person name="Martin F."/>
        </authorList>
    </citation>
    <scope>NUCLEOTIDE SEQUENCE [LARGE SCALE GENOMIC DNA]</scope>
    <source>
        <strain evidence="4">h7</strain>
    </source>
</reference>
<proteinExistence type="predicted"/>
<evidence type="ECO:0000256" key="1">
    <source>
        <dbReference type="SAM" id="Coils"/>
    </source>
</evidence>